<dbReference type="EMBL" id="CP053586">
    <property type="protein sequence ID" value="WNZ21885.1"/>
    <property type="molecule type" value="Genomic_DNA"/>
</dbReference>
<evidence type="ECO:0000313" key="2">
    <source>
        <dbReference type="EMBL" id="WNZ21885.1"/>
    </source>
</evidence>
<name>A0AA97AED0_9CYAN</name>
<organism evidence="2">
    <name type="scientific">Leptolyngbya sp. NK1-12</name>
    <dbReference type="NCBI Taxonomy" id="2547451"/>
    <lineage>
        <taxon>Bacteria</taxon>
        <taxon>Bacillati</taxon>
        <taxon>Cyanobacteriota</taxon>
        <taxon>Cyanophyceae</taxon>
        <taxon>Leptolyngbyales</taxon>
        <taxon>Leptolyngbyaceae</taxon>
        <taxon>Leptolyngbya group</taxon>
        <taxon>Leptolyngbya</taxon>
    </lineage>
</organism>
<dbReference type="RefSeq" id="WP_316433207.1">
    <property type="nucleotide sequence ID" value="NZ_CP053586.1"/>
</dbReference>
<dbReference type="InterPro" id="IPR013424">
    <property type="entry name" value="Ice-binding_C"/>
</dbReference>
<accession>A0AA97AED0</accession>
<feature type="chain" id="PRO_5041729301" evidence="1">
    <location>
        <begin position="23"/>
        <end position="290"/>
    </location>
</feature>
<dbReference type="AlphaFoldDB" id="A0AA97AED0"/>
<gene>
    <name evidence="2" type="ORF">HJG54_02710</name>
</gene>
<evidence type="ECO:0000256" key="1">
    <source>
        <dbReference type="SAM" id="SignalP"/>
    </source>
</evidence>
<sequence length="290" mass="31096">MRSARNTLFSATLATIATITFASSAEAISFKITKGIANPFTGATNEGAYSDFAGMKGTTTIDFNSGFGNQGDKTVVAAKDKKGKALVTYHFEKGMETSSGQTGVYADKWAPAGWEATTTPKSNDSVNYIKDEAGKVIGESVYNDSKYLAVFSGNMMRITFAKTMNYFGINWGAISGGNTFSFFRNGQEVKTFTTADVDPVAPIRASWQNGGEGSGYLHFYSSGKADIFDEIRITQAGGGGFETDNHSFRAGRDGFDFDNPEDVPEPAMTLGLVAVGSAFLLRQSRKKELA</sequence>
<keyword evidence="1" id="KW-0732">Signal</keyword>
<proteinExistence type="predicted"/>
<reference evidence="2" key="1">
    <citation type="submission" date="2020-05" db="EMBL/GenBank/DDBJ databases">
        <authorList>
            <person name="Zhu T."/>
            <person name="Keshari N."/>
            <person name="Lu X."/>
        </authorList>
    </citation>
    <scope>NUCLEOTIDE SEQUENCE</scope>
    <source>
        <strain evidence="2">NK1-12</strain>
    </source>
</reference>
<feature type="signal peptide" evidence="1">
    <location>
        <begin position="1"/>
        <end position="22"/>
    </location>
</feature>
<protein>
    <submittedName>
        <fullName evidence="2">PEP-CTERM sorting domain-containing protein</fullName>
    </submittedName>
</protein>
<dbReference type="NCBIfam" id="TIGR02595">
    <property type="entry name" value="PEP_CTERM"/>
    <property type="match status" value="1"/>
</dbReference>